<keyword evidence="2" id="KW-1185">Reference proteome</keyword>
<protein>
    <recommendedName>
        <fullName evidence="3">Myb/SANT-like domain-containing protein</fullName>
    </recommendedName>
</protein>
<dbReference type="EMBL" id="CAUOFW020007246">
    <property type="protein sequence ID" value="CAK9178177.1"/>
    <property type="molecule type" value="Genomic_DNA"/>
</dbReference>
<dbReference type="Proteomes" id="UP001642360">
    <property type="component" value="Unassembled WGS sequence"/>
</dbReference>
<proteinExistence type="predicted"/>
<evidence type="ECO:0000313" key="2">
    <source>
        <dbReference type="Proteomes" id="UP001642360"/>
    </source>
</evidence>
<gene>
    <name evidence="1" type="ORF">ILEXP_LOCUS48094</name>
</gene>
<organism evidence="1 2">
    <name type="scientific">Ilex paraguariensis</name>
    <name type="common">yerba mate</name>
    <dbReference type="NCBI Taxonomy" id="185542"/>
    <lineage>
        <taxon>Eukaryota</taxon>
        <taxon>Viridiplantae</taxon>
        <taxon>Streptophyta</taxon>
        <taxon>Embryophyta</taxon>
        <taxon>Tracheophyta</taxon>
        <taxon>Spermatophyta</taxon>
        <taxon>Magnoliopsida</taxon>
        <taxon>eudicotyledons</taxon>
        <taxon>Gunneridae</taxon>
        <taxon>Pentapetalae</taxon>
        <taxon>asterids</taxon>
        <taxon>campanulids</taxon>
        <taxon>Aquifoliales</taxon>
        <taxon>Aquifoliaceae</taxon>
        <taxon>Ilex</taxon>
    </lineage>
</organism>
<evidence type="ECO:0008006" key="3">
    <source>
        <dbReference type="Google" id="ProtNLM"/>
    </source>
</evidence>
<reference evidence="1 2" key="1">
    <citation type="submission" date="2024-02" db="EMBL/GenBank/DDBJ databases">
        <authorList>
            <person name="Vignale AGUSTIN F."/>
            <person name="Sosa J E."/>
            <person name="Modenutti C."/>
        </authorList>
    </citation>
    <scope>NUCLEOTIDE SEQUENCE [LARGE SCALE GENOMIC DNA]</scope>
</reference>
<dbReference type="AlphaFoldDB" id="A0ABC8U939"/>
<accession>A0ABC8U939</accession>
<sequence>MLSKSGFAWNPVSKIVECSDEVWATYVAANPDAKGLRGKDINANLSRQMDVSDDEYTPVFDYNENMVVDDLGDIEGNGSGHQ</sequence>
<name>A0ABC8U939_9AQUA</name>
<comment type="caution">
    <text evidence="1">The sequence shown here is derived from an EMBL/GenBank/DDBJ whole genome shotgun (WGS) entry which is preliminary data.</text>
</comment>
<evidence type="ECO:0000313" key="1">
    <source>
        <dbReference type="EMBL" id="CAK9178177.1"/>
    </source>
</evidence>